<dbReference type="PANTHER" id="PTHR45809:SF3">
    <property type="entry name" value="VIRAL IAP-ASSOCIATED FACTOR HOMOLOG"/>
    <property type="match status" value="1"/>
</dbReference>
<evidence type="ECO:0000256" key="2">
    <source>
        <dbReference type="SAM" id="MobiDB-lite"/>
    </source>
</evidence>
<name>A0A0X3Q6K0_SCHSO</name>
<feature type="domain" description="Phosducin" evidence="3">
    <location>
        <begin position="42"/>
        <end position="179"/>
    </location>
</feature>
<dbReference type="GO" id="GO:0006457">
    <property type="term" value="P:protein folding"/>
    <property type="evidence" value="ECO:0007669"/>
    <property type="project" value="TreeGrafter"/>
</dbReference>
<dbReference type="InterPro" id="IPR036249">
    <property type="entry name" value="Thioredoxin-like_sf"/>
</dbReference>
<evidence type="ECO:0000259" key="3">
    <source>
        <dbReference type="Pfam" id="PF02114"/>
    </source>
</evidence>
<dbReference type="CDD" id="cd02988">
    <property type="entry name" value="Phd_like_VIAF"/>
    <property type="match status" value="1"/>
</dbReference>
<dbReference type="Pfam" id="PF02114">
    <property type="entry name" value="Phosducin"/>
    <property type="match status" value="1"/>
</dbReference>
<dbReference type="Gene3D" id="3.40.30.10">
    <property type="entry name" value="Glutaredoxin"/>
    <property type="match status" value="1"/>
</dbReference>
<organism evidence="4">
    <name type="scientific">Schistocephalus solidus</name>
    <name type="common">Tapeworm</name>
    <dbReference type="NCBI Taxonomy" id="70667"/>
    <lineage>
        <taxon>Eukaryota</taxon>
        <taxon>Metazoa</taxon>
        <taxon>Spiralia</taxon>
        <taxon>Lophotrochozoa</taxon>
        <taxon>Platyhelminthes</taxon>
        <taxon>Cestoda</taxon>
        <taxon>Eucestoda</taxon>
        <taxon>Diphyllobothriidea</taxon>
        <taxon>Diphyllobothriidae</taxon>
        <taxon>Schistocephalus</taxon>
    </lineage>
</organism>
<dbReference type="InterPro" id="IPR051498">
    <property type="entry name" value="Phosducin-like_chap/apop_reg"/>
</dbReference>
<dbReference type="PANTHER" id="PTHR45809">
    <property type="entry name" value="VIRAL IAP-ASSOCIATED FACTOR HOMOLOG"/>
    <property type="match status" value="1"/>
</dbReference>
<accession>A0A0X3Q6K0</accession>
<feature type="region of interest" description="Disordered" evidence="2">
    <location>
        <begin position="206"/>
        <end position="235"/>
    </location>
</feature>
<reference evidence="4" key="1">
    <citation type="submission" date="2016-01" db="EMBL/GenBank/DDBJ databases">
        <title>Reference transcriptome for the parasite Schistocephalus solidus: insights into the molecular evolution of parasitism.</title>
        <authorList>
            <person name="Hebert F.O."/>
            <person name="Grambauer S."/>
            <person name="Barber I."/>
            <person name="Landry C.R."/>
            <person name="Aubin-Horth N."/>
        </authorList>
    </citation>
    <scope>NUCLEOTIDE SEQUENCE</scope>
</reference>
<dbReference type="EMBL" id="GEEE01004195">
    <property type="protein sequence ID" value="JAP59030.1"/>
    <property type="molecule type" value="Transcribed_RNA"/>
</dbReference>
<feature type="region of interest" description="Disordered" evidence="2">
    <location>
        <begin position="19"/>
        <end position="50"/>
    </location>
</feature>
<evidence type="ECO:0000256" key="1">
    <source>
        <dbReference type="ARBA" id="ARBA00009686"/>
    </source>
</evidence>
<gene>
    <name evidence="4" type="primary">PDCL3</name>
    <name evidence="4" type="ORF">TR158602</name>
</gene>
<protein>
    <submittedName>
        <fullName evidence="4">Phosducin-like protein 3</fullName>
    </submittedName>
</protein>
<dbReference type="GO" id="GO:0005737">
    <property type="term" value="C:cytoplasm"/>
    <property type="evidence" value="ECO:0007669"/>
    <property type="project" value="TreeGrafter"/>
</dbReference>
<dbReference type="SUPFAM" id="SSF52833">
    <property type="entry name" value="Thioredoxin-like"/>
    <property type="match status" value="1"/>
</dbReference>
<comment type="similarity">
    <text evidence="1">Belongs to the phosducin family.</text>
</comment>
<proteinExistence type="inferred from homology"/>
<dbReference type="AlphaFoldDB" id="A0A0X3Q6K0"/>
<dbReference type="InterPro" id="IPR024253">
    <property type="entry name" value="Phosducin_thioredoxin-like_dom"/>
</dbReference>
<evidence type="ECO:0000313" key="4">
    <source>
        <dbReference type="EMBL" id="JAP59030.1"/>
    </source>
</evidence>
<sequence length="235" mass="26350">MMQVQVDPSEDTEWNAILREKGILPPLPKPTEESPGPSPETKRREAAERLSYDKLTARIESLEDTGQDEDETKFLEEYRQKRMAEMRQAAARAKFGSVREVTKTDWVNEINQAGKGVYVVVHITRQGNEKCSVVDMHLRTLAARYPDVKFVRGEVTSCIPDLPDSNLPTLIVYYEGEVRVRLVGSKALGGHPVSIEALEDRLANASVIKPPERTEKSSKKPTLIRGRSSSSEDSD</sequence>
<feature type="compositionally biased region" description="Basic and acidic residues" evidence="2">
    <location>
        <begin position="40"/>
        <end position="50"/>
    </location>
</feature>